<feature type="transmembrane region" description="Helical" evidence="1">
    <location>
        <begin position="53"/>
        <end position="71"/>
    </location>
</feature>
<accession>A0A2S6GF68</accession>
<organism evidence="2 3">
    <name type="scientific">Actinokineospora auranticolor</name>
    <dbReference type="NCBI Taxonomy" id="155976"/>
    <lineage>
        <taxon>Bacteria</taxon>
        <taxon>Bacillati</taxon>
        <taxon>Actinomycetota</taxon>
        <taxon>Actinomycetes</taxon>
        <taxon>Pseudonocardiales</taxon>
        <taxon>Pseudonocardiaceae</taxon>
        <taxon>Actinokineospora</taxon>
    </lineage>
</organism>
<keyword evidence="1" id="KW-1133">Transmembrane helix</keyword>
<sequence>MTGPLRLQLRRSAAIAVGVGLAVLLLAMAHLMSGPWTKGDAAWSRDWTGLAEWSRYLLLFAWPLVLGAGAWQGARDSRSGVDELLSTVPVGQWRRAVPVAGALALGVVAGYLGLVVVGVVRVLAGGADFRADWLVVALVGALGLIAVALLGLGIGRVFPSAMTPPIAAVAGLAAQVAMVWQSSTSGAALVFSPAAGGGGVSVFTQVAARVSVAQVVWFSMVALSGLLLFALASRSRLLAVVPVAVGVLSVVLVAPPGSAVHVADTRALAVTCSDDTPRLCLTEAHEDRRAALTEPARRAVAALAVLPGAPTSVVEHPTALDLPRRPVAPDAVAVDLSDPAFRDGTPEDLFTAMIAGAGTPVCSTVDTPYDRVRREVAARTVTVGWFTGELGPLPGYDYLWKDSRPLVDKAWGQLSALPRERQVEQVAAVRAAALRCDSDLLAVLEER</sequence>
<comment type="caution">
    <text evidence="2">The sequence shown here is derived from an EMBL/GenBank/DDBJ whole genome shotgun (WGS) entry which is preliminary data.</text>
</comment>
<evidence type="ECO:0008006" key="4">
    <source>
        <dbReference type="Google" id="ProtNLM"/>
    </source>
</evidence>
<feature type="transmembrane region" description="Helical" evidence="1">
    <location>
        <begin position="166"/>
        <end position="191"/>
    </location>
</feature>
<feature type="transmembrane region" description="Helical" evidence="1">
    <location>
        <begin position="12"/>
        <end position="33"/>
    </location>
</feature>
<keyword evidence="1" id="KW-0812">Transmembrane</keyword>
<reference evidence="2 3" key="1">
    <citation type="submission" date="2018-02" db="EMBL/GenBank/DDBJ databases">
        <title>Genomic Encyclopedia of Archaeal and Bacterial Type Strains, Phase II (KMG-II): from individual species to whole genera.</title>
        <authorList>
            <person name="Goeker M."/>
        </authorList>
    </citation>
    <scope>NUCLEOTIDE SEQUENCE [LARGE SCALE GENOMIC DNA]</scope>
    <source>
        <strain evidence="2 3">YU 961-1</strain>
    </source>
</reference>
<evidence type="ECO:0000256" key="1">
    <source>
        <dbReference type="SAM" id="Phobius"/>
    </source>
</evidence>
<keyword evidence="3" id="KW-1185">Reference proteome</keyword>
<dbReference type="EMBL" id="PTIX01000024">
    <property type="protein sequence ID" value="PPK63830.1"/>
    <property type="molecule type" value="Genomic_DNA"/>
</dbReference>
<evidence type="ECO:0000313" key="3">
    <source>
        <dbReference type="Proteomes" id="UP000239203"/>
    </source>
</evidence>
<feature type="transmembrane region" description="Helical" evidence="1">
    <location>
        <begin position="133"/>
        <end position="154"/>
    </location>
</feature>
<feature type="transmembrane region" description="Helical" evidence="1">
    <location>
        <begin position="102"/>
        <end position="127"/>
    </location>
</feature>
<evidence type="ECO:0000313" key="2">
    <source>
        <dbReference type="EMBL" id="PPK63830.1"/>
    </source>
</evidence>
<proteinExistence type="predicted"/>
<gene>
    <name evidence="2" type="ORF">CLV40_12474</name>
</gene>
<name>A0A2S6GF68_9PSEU</name>
<dbReference type="AlphaFoldDB" id="A0A2S6GF68"/>
<keyword evidence="1" id="KW-0472">Membrane</keyword>
<protein>
    <recommendedName>
        <fullName evidence="4">ABC-type transport system involved in multi-copper enzyme maturation permease subunit</fullName>
    </recommendedName>
</protein>
<feature type="transmembrane region" description="Helical" evidence="1">
    <location>
        <begin position="211"/>
        <end position="230"/>
    </location>
</feature>
<feature type="transmembrane region" description="Helical" evidence="1">
    <location>
        <begin position="237"/>
        <end position="255"/>
    </location>
</feature>
<dbReference type="Proteomes" id="UP000239203">
    <property type="component" value="Unassembled WGS sequence"/>
</dbReference>
<dbReference type="OrthoDB" id="3416461at2"/>
<dbReference type="RefSeq" id="WP_104482443.1">
    <property type="nucleotide sequence ID" value="NZ_CP154825.1"/>
</dbReference>